<dbReference type="Pfam" id="PF12836">
    <property type="entry name" value="HHH_3"/>
    <property type="match status" value="1"/>
</dbReference>
<organism evidence="3 4">
    <name type="scientific">Paenibacillus aquistagni</name>
    <dbReference type="NCBI Taxonomy" id="1852522"/>
    <lineage>
        <taxon>Bacteria</taxon>
        <taxon>Bacillati</taxon>
        <taxon>Bacillota</taxon>
        <taxon>Bacilli</taxon>
        <taxon>Bacillales</taxon>
        <taxon>Paenibacillaceae</taxon>
        <taxon>Paenibacillus</taxon>
    </lineage>
</organism>
<dbReference type="EMBL" id="FXAZ01000002">
    <property type="protein sequence ID" value="SMG37089.1"/>
    <property type="molecule type" value="Genomic_DNA"/>
</dbReference>
<feature type="compositionally biased region" description="Polar residues" evidence="1">
    <location>
        <begin position="229"/>
        <end position="238"/>
    </location>
</feature>
<dbReference type="Gene3D" id="1.10.150.320">
    <property type="entry name" value="Photosystem II 12 kDa extrinsic protein"/>
    <property type="match status" value="1"/>
</dbReference>
<protein>
    <submittedName>
        <fullName evidence="3">Helix-hairpin-helix motif-containing protein</fullName>
    </submittedName>
</protein>
<dbReference type="Pfam" id="PF14237">
    <property type="entry name" value="GYF_2"/>
    <property type="match status" value="1"/>
</dbReference>
<evidence type="ECO:0000313" key="3">
    <source>
        <dbReference type="EMBL" id="SMG37089.1"/>
    </source>
</evidence>
<evidence type="ECO:0000256" key="1">
    <source>
        <dbReference type="SAM" id="MobiDB-lite"/>
    </source>
</evidence>
<name>A0A1X7K7U4_9BACL</name>
<dbReference type="Proteomes" id="UP000193834">
    <property type="component" value="Unassembled WGS sequence"/>
</dbReference>
<dbReference type="OrthoDB" id="2582266at2"/>
<proteinExistence type="predicted"/>
<evidence type="ECO:0000259" key="2">
    <source>
        <dbReference type="Pfam" id="PF14237"/>
    </source>
</evidence>
<evidence type="ECO:0000313" key="4">
    <source>
        <dbReference type="Proteomes" id="UP000193834"/>
    </source>
</evidence>
<dbReference type="InterPro" id="IPR010994">
    <property type="entry name" value="RuvA_2-like"/>
</dbReference>
<feature type="region of interest" description="Disordered" evidence="1">
    <location>
        <begin position="220"/>
        <end position="240"/>
    </location>
</feature>
<dbReference type="RefSeq" id="WP_085494374.1">
    <property type="nucleotide sequence ID" value="NZ_FXAZ01000002.1"/>
</dbReference>
<accession>A0A1X7K7U4</accession>
<dbReference type="InterPro" id="IPR025640">
    <property type="entry name" value="GYF_2"/>
</dbReference>
<gene>
    <name evidence="3" type="ORF">SAMN06295960_2179</name>
</gene>
<keyword evidence="4" id="KW-1185">Reference proteome</keyword>
<dbReference type="SUPFAM" id="SSF47781">
    <property type="entry name" value="RuvA domain 2-like"/>
    <property type="match status" value="1"/>
</dbReference>
<reference evidence="3 4" key="1">
    <citation type="submission" date="2017-04" db="EMBL/GenBank/DDBJ databases">
        <authorList>
            <person name="Afonso C.L."/>
            <person name="Miller P.J."/>
            <person name="Scott M.A."/>
            <person name="Spackman E."/>
            <person name="Goraichik I."/>
            <person name="Dimitrov K.M."/>
            <person name="Suarez D.L."/>
            <person name="Swayne D.E."/>
        </authorList>
    </citation>
    <scope>NUCLEOTIDE SEQUENCE [LARGE SCALE GENOMIC DNA]</scope>
    <source>
        <strain evidence="3 4">11</strain>
    </source>
</reference>
<dbReference type="STRING" id="1852522.SAMN06295960_2179"/>
<sequence>MSRIDFEYISKICTKYAAPHFYVDELIPASKLANARQKYPIPEHERVIALIDATMFRSCKSGLAICEFGVIWRDIFSGSERTYLDWEEFAQADIQKLGEYEIEFAPGVKFNASGSKIDVVIELLEELQEYVYGVLHGDYSNVVDFEEEQEDDKLAPPPLPDIEWMIAVAGKQYGPYDLGLLRSMVESKQLLPEHTLVWRRGMDEWMWFKEQPEMAALVNGAAASESVPPASTGSSTDNDSLEQLLYNDSKMEDADQIDINSASYEQLLELPFIHAERAAFIVKERAAIGGYRSPEQLGEQLGLKPHQVLRLGEQTLFLPLQSVQGAVRVIDF</sequence>
<dbReference type="AlphaFoldDB" id="A0A1X7K7U4"/>
<feature type="domain" description="GYF" evidence="2">
    <location>
        <begin position="164"/>
        <end position="213"/>
    </location>
</feature>